<sequence length="191" mass="21642">MSNRARYFNLLQAMPNGKWSLGEPLDRQGREPEDFKEFTSGRPSQPNGRLTIPVDEPGSRLDYSTAGVGLTPVVHVRVATLFAELAPNDVQLIPVDIKGCPDEYLILVATRLVRCIDDKRSQEILRWKPEDERPDKLGQYRSVYGLRIDRTKVGDTKVFRPWGWTVALIVTEDIKTAMERAKVSGAKFEEV</sequence>
<accession>A0ABX7N6L1</accession>
<dbReference type="EMBL" id="CP071091">
    <property type="protein sequence ID" value="QSQ13285.1"/>
    <property type="molecule type" value="Genomic_DNA"/>
</dbReference>
<evidence type="ECO:0000256" key="1">
    <source>
        <dbReference type="SAM" id="MobiDB-lite"/>
    </source>
</evidence>
<feature type="domain" description="Immunity MXAN-0049 protein" evidence="2">
    <location>
        <begin position="97"/>
        <end position="191"/>
    </location>
</feature>
<evidence type="ECO:0000313" key="3">
    <source>
        <dbReference type="EMBL" id="QSQ13285.1"/>
    </source>
</evidence>
<protein>
    <recommendedName>
        <fullName evidence="2">Immunity MXAN-0049 protein domain-containing protein</fullName>
    </recommendedName>
</protein>
<reference evidence="3 4" key="1">
    <citation type="submission" date="2021-02" db="EMBL/GenBank/DDBJ databases">
        <title>De Novo genome assembly of isolated myxobacteria.</title>
        <authorList>
            <person name="Stevens D.C."/>
        </authorList>
    </citation>
    <scope>NUCLEOTIDE SEQUENCE [LARGE SCALE GENOMIC DNA]</scope>
    <source>
        <strain evidence="3 4">SCHIC003</strain>
    </source>
</reference>
<dbReference type="RefSeq" id="WP_206714985.1">
    <property type="nucleotide sequence ID" value="NZ_CP071091.1"/>
</dbReference>
<dbReference type="Pfam" id="PF07791">
    <property type="entry name" value="Imm11"/>
    <property type="match status" value="1"/>
</dbReference>
<evidence type="ECO:0000259" key="2">
    <source>
        <dbReference type="Pfam" id="PF07791"/>
    </source>
</evidence>
<feature type="region of interest" description="Disordered" evidence="1">
    <location>
        <begin position="20"/>
        <end position="51"/>
    </location>
</feature>
<gene>
    <name evidence="3" type="ORF">JY572_33890</name>
</gene>
<feature type="compositionally biased region" description="Basic and acidic residues" evidence="1">
    <location>
        <begin position="24"/>
        <end position="39"/>
    </location>
</feature>
<dbReference type="Proteomes" id="UP000663090">
    <property type="component" value="Chromosome"/>
</dbReference>
<evidence type="ECO:0000313" key="4">
    <source>
        <dbReference type="Proteomes" id="UP000663090"/>
    </source>
</evidence>
<keyword evidence="4" id="KW-1185">Reference proteome</keyword>
<name>A0ABX7N6L1_9BACT</name>
<organism evidence="3 4">
    <name type="scientific">Myxococcus landrumensis</name>
    <dbReference type="NCBI Taxonomy" id="2813577"/>
    <lineage>
        <taxon>Bacteria</taxon>
        <taxon>Pseudomonadati</taxon>
        <taxon>Myxococcota</taxon>
        <taxon>Myxococcia</taxon>
        <taxon>Myxococcales</taxon>
        <taxon>Cystobacterineae</taxon>
        <taxon>Myxococcaceae</taxon>
        <taxon>Myxococcus</taxon>
    </lineage>
</organism>
<proteinExistence type="predicted"/>
<dbReference type="InterPro" id="IPR012433">
    <property type="entry name" value="Imm11"/>
</dbReference>